<dbReference type="EMBL" id="MK314711">
    <property type="protein sequence ID" value="QCI57362.1"/>
    <property type="molecule type" value="Genomic_DNA"/>
</dbReference>
<name>A0A2I6TDZ8_VACCV</name>
<reference evidence="2" key="1">
    <citation type="submission" date="2018-12" db="EMBL/GenBank/DDBJ databases">
        <title>Identification of additional Vaccinia host-range genes.</title>
        <authorList>
            <person name="Mendez-Rios J.D."/>
            <person name="Wyatt L.S."/>
            <person name="Moss B."/>
        </authorList>
    </citation>
    <scope>NUCLEOTIDE SEQUENCE [LARGE SCALE GENOMIC DNA]</scope>
    <source>
        <strain evidence="1">44.1 rMVA</strain>
        <strain evidence="2">44/47.1 rMVA</strain>
        <strain evidence="3">47.1 rMVA</strain>
        <strain evidence="4">51.2 rMVA</strain>
    </source>
</reference>
<dbReference type="EMBL" id="MK314713">
    <property type="protein sequence ID" value="QCI57756.1"/>
    <property type="molecule type" value="Genomic_DNA"/>
</dbReference>
<dbReference type="Proteomes" id="UP000298696">
    <property type="component" value="Segment"/>
</dbReference>
<evidence type="ECO:0000313" key="2">
    <source>
        <dbReference type="EMBL" id="QCI57362.1"/>
    </source>
</evidence>
<evidence type="ECO:0000313" key="4">
    <source>
        <dbReference type="EMBL" id="QCI57756.1"/>
    </source>
</evidence>
<sequence>MNDFALLKFTYLGESWTFSLSVPEYILYGLGYSVFDTIEKFSNDAILVYIRTNNRNGYDYVEFNKKGIAKVTEAKPDNDKRIHAIRRMKAEREIARKNCGGNPCEREEVGISTRCGERKS</sequence>
<dbReference type="Proteomes" id="UP000298666">
    <property type="component" value="Segment"/>
</dbReference>
<protein>
    <submittedName>
        <fullName evidence="2">Uncharacterized protein</fullName>
    </submittedName>
</protein>
<dbReference type="EMBL" id="MK314710">
    <property type="protein sequence ID" value="QCI57165.1"/>
    <property type="molecule type" value="Genomic_DNA"/>
</dbReference>
<dbReference type="Proteomes" id="UP000298625">
    <property type="component" value="Segment"/>
</dbReference>
<accession>A0A2I6TDZ8</accession>
<dbReference type="EMBL" id="MK314712">
    <property type="protein sequence ID" value="QCI57558.1"/>
    <property type="molecule type" value="Genomic_DNA"/>
</dbReference>
<organism evidence="2">
    <name type="scientific">Vaccinia virus</name>
    <name type="common">VACV</name>
    <name type="synonym">Orthopoxvirus vaccinia</name>
    <dbReference type="NCBI Taxonomy" id="10245"/>
    <lineage>
        <taxon>Viruses</taxon>
        <taxon>Varidnaviria</taxon>
        <taxon>Bamfordvirae</taxon>
        <taxon>Nucleocytoviricota</taxon>
        <taxon>Pokkesviricetes</taxon>
        <taxon>Chitovirales</taxon>
        <taxon>Poxviridae</taxon>
        <taxon>Chordopoxvirinae</taxon>
        <taxon>Orthopoxvirus</taxon>
    </lineage>
</organism>
<evidence type="ECO:0000313" key="1">
    <source>
        <dbReference type="EMBL" id="QCI57165.1"/>
    </source>
</evidence>
<gene>
    <name evidence="1" type="ORF">44.1rMVA_135</name>
    <name evidence="2" type="ORF">44/47.1_rMVA_139</name>
    <name evidence="3" type="ORF">47.1rMVA_138</name>
    <name evidence="4" type="ORF">51.2rMVA_146</name>
</gene>
<dbReference type="Proteomes" id="UP000298571">
    <property type="component" value="Segment"/>
</dbReference>
<proteinExistence type="predicted"/>
<evidence type="ECO:0000313" key="3">
    <source>
        <dbReference type="EMBL" id="QCI57558.1"/>
    </source>
</evidence>